<dbReference type="OrthoDB" id="9808747at2"/>
<protein>
    <submittedName>
        <fullName evidence="2">Putative hydrolase</fullName>
    </submittedName>
</protein>
<dbReference type="InterPro" id="IPR016195">
    <property type="entry name" value="Pol/histidinol_Pase-like"/>
</dbReference>
<keyword evidence="3" id="KW-1185">Reference proteome</keyword>
<dbReference type="NCBIfam" id="NF006702">
    <property type="entry name" value="PRK09248.1"/>
    <property type="match status" value="1"/>
</dbReference>
<feature type="domain" description="Polymerase/histidinol phosphatase N-terminal" evidence="1">
    <location>
        <begin position="5"/>
        <end position="79"/>
    </location>
</feature>
<dbReference type="RefSeq" id="WP_092592343.1">
    <property type="nucleotide sequence ID" value="NZ_FMWL01000017.1"/>
</dbReference>
<sequence length="248" mass="27329">MKLVLDCHVHTYASGHAYSTVKEYMEAAVEKGLELIGFSDHGPAMPGGPHPFHHGNQQVIPRTYKGVTVLRGAELNIIDYSGGIDLEERFLKRLDYVIAGFHDVCLEPGSESQNTETLIKVMQNPYVDILAHTGNPRWQIDRKAVIEAAAATGKVIEINNSSFTNLGRKGSKDNCYQIAELAALHNVRMIASSDCHIAFDLGKFDYAAKLFKEVGVPEALIMNTSTVKWLNYLKGKGRVKDLGALMEA</sequence>
<dbReference type="CDD" id="cd07437">
    <property type="entry name" value="PHP_HisPPase_Ycdx_like"/>
    <property type="match status" value="1"/>
</dbReference>
<evidence type="ECO:0000313" key="2">
    <source>
        <dbReference type="EMBL" id="SCZ81237.1"/>
    </source>
</evidence>
<accession>A0A1G5S504</accession>
<dbReference type="InterPro" id="IPR004013">
    <property type="entry name" value="PHP_dom"/>
</dbReference>
<reference evidence="2 3" key="1">
    <citation type="submission" date="2016-10" db="EMBL/GenBank/DDBJ databases">
        <authorList>
            <person name="de Groot N.N."/>
        </authorList>
    </citation>
    <scope>NUCLEOTIDE SEQUENCE [LARGE SCALE GENOMIC DNA]</scope>
    <source>
        <strain evidence="2 3">DSM 2784</strain>
    </source>
</reference>
<evidence type="ECO:0000313" key="3">
    <source>
        <dbReference type="Proteomes" id="UP000199208"/>
    </source>
</evidence>
<dbReference type="GO" id="GO:0005829">
    <property type="term" value="C:cytosol"/>
    <property type="evidence" value="ECO:0007669"/>
    <property type="project" value="TreeGrafter"/>
</dbReference>
<keyword evidence="2" id="KW-0378">Hydrolase</keyword>
<name>A0A1G5S504_9FIRM</name>
<dbReference type="STRING" id="1120920.SAMN03080599_02674"/>
<dbReference type="PANTHER" id="PTHR36928">
    <property type="entry name" value="PHOSPHATASE YCDX-RELATED"/>
    <property type="match status" value="1"/>
</dbReference>
<organism evidence="2 3">
    <name type="scientific">Acidaminobacter hydrogenoformans DSM 2784</name>
    <dbReference type="NCBI Taxonomy" id="1120920"/>
    <lineage>
        <taxon>Bacteria</taxon>
        <taxon>Bacillati</taxon>
        <taxon>Bacillota</taxon>
        <taxon>Clostridia</taxon>
        <taxon>Peptostreptococcales</taxon>
        <taxon>Acidaminobacteraceae</taxon>
        <taxon>Acidaminobacter</taxon>
    </lineage>
</organism>
<proteinExistence type="predicted"/>
<dbReference type="Proteomes" id="UP000199208">
    <property type="component" value="Unassembled WGS sequence"/>
</dbReference>
<dbReference type="InterPro" id="IPR003141">
    <property type="entry name" value="Pol/His_phosphatase_N"/>
</dbReference>
<dbReference type="GO" id="GO:0042578">
    <property type="term" value="F:phosphoric ester hydrolase activity"/>
    <property type="evidence" value="ECO:0007669"/>
    <property type="project" value="TreeGrafter"/>
</dbReference>
<evidence type="ECO:0000259" key="1">
    <source>
        <dbReference type="SMART" id="SM00481"/>
    </source>
</evidence>
<dbReference type="InterPro" id="IPR050243">
    <property type="entry name" value="PHP_phosphatase"/>
</dbReference>
<dbReference type="SMART" id="SM00481">
    <property type="entry name" value="POLIIIAc"/>
    <property type="match status" value="1"/>
</dbReference>
<dbReference type="Pfam" id="PF02811">
    <property type="entry name" value="PHP"/>
    <property type="match status" value="1"/>
</dbReference>
<dbReference type="GO" id="GO:0008270">
    <property type="term" value="F:zinc ion binding"/>
    <property type="evidence" value="ECO:0007669"/>
    <property type="project" value="TreeGrafter"/>
</dbReference>
<dbReference type="SUPFAM" id="SSF89550">
    <property type="entry name" value="PHP domain-like"/>
    <property type="match status" value="1"/>
</dbReference>
<dbReference type="EMBL" id="FMWL01000017">
    <property type="protein sequence ID" value="SCZ81237.1"/>
    <property type="molecule type" value="Genomic_DNA"/>
</dbReference>
<dbReference type="AlphaFoldDB" id="A0A1G5S504"/>
<dbReference type="Gene3D" id="3.20.20.140">
    <property type="entry name" value="Metal-dependent hydrolases"/>
    <property type="match status" value="1"/>
</dbReference>
<gene>
    <name evidence="2" type="ORF">SAMN03080599_02674</name>
</gene>
<dbReference type="PANTHER" id="PTHR36928:SF1">
    <property type="entry name" value="PHOSPHATASE YCDX-RELATED"/>
    <property type="match status" value="1"/>
</dbReference>